<keyword evidence="1" id="KW-0472">Membrane</keyword>
<keyword evidence="1" id="KW-0812">Transmembrane</keyword>
<comment type="caution">
    <text evidence="2">The sequence shown here is derived from an EMBL/GenBank/DDBJ whole genome shotgun (WGS) entry which is preliminary data.</text>
</comment>
<keyword evidence="1" id="KW-1133">Transmembrane helix</keyword>
<evidence type="ECO:0000313" key="2">
    <source>
        <dbReference type="EMBL" id="PXZ01659.1"/>
    </source>
</evidence>
<feature type="transmembrane region" description="Helical" evidence="1">
    <location>
        <begin position="6"/>
        <end position="26"/>
    </location>
</feature>
<dbReference type="AlphaFoldDB" id="A0A318N004"/>
<dbReference type="EMBL" id="QGLT01000001">
    <property type="protein sequence ID" value="PXZ01659.1"/>
    <property type="molecule type" value="Genomic_DNA"/>
</dbReference>
<name>A0A318N004_9PROT</name>
<dbReference type="RefSeq" id="WP_110438178.1">
    <property type="nucleotide sequence ID" value="NZ_CP046393.1"/>
</dbReference>
<evidence type="ECO:0000256" key="1">
    <source>
        <dbReference type="SAM" id="Phobius"/>
    </source>
</evidence>
<keyword evidence="3" id="KW-1185">Reference proteome</keyword>
<evidence type="ECO:0000313" key="3">
    <source>
        <dbReference type="Proteomes" id="UP000247565"/>
    </source>
</evidence>
<dbReference type="OrthoDB" id="7223136at2"/>
<dbReference type="Proteomes" id="UP000247565">
    <property type="component" value="Unassembled WGS sequence"/>
</dbReference>
<accession>A0A318N004</accession>
<proteinExistence type="predicted"/>
<reference evidence="2 3" key="1">
    <citation type="submission" date="2018-05" db="EMBL/GenBank/DDBJ databases">
        <title>Reference genomes for bee gut microbiota database.</title>
        <authorList>
            <person name="Ellegaard K.M."/>
        </authorList>
    </citation>
    <scope>NUCLEOTIDE SEQUENCE [LARGE SCALE GENOMIC DNA]</scope>
    <source>
        <strain evidence="2 3">ESL0284</strain>
    </source>
</reference>
<protein>
    <submittedName>
        <fullName evidence="2">Uncharacterized protein</fullName>
    </submittedName>
</protein>
<gene>
    <name evidence="2" type="ORF">DK869_01205</name>
</gene>
<sequence length="168" mass="19628">MRKQNIILTLVLIVCLTIVMIIWLSVRDKIQPVTFPPIVNAELVVGPLHKKRSLTPSELELVKKWIKSNLKGWGPLHQNPPSTGDVEIQFNRDLDKNYYINKPEHEKPHPFTLVLWLGISQADWNNKIFYEVINESESKIFVKDCNDSAFDPLRKLVDQYDYERTDFP</sequence>
<organism evidence="2 3">
    <name type="scientific">Commensalibacter melissae</name>
    <dbReference type="NCBI Taxonomy" id="2070537"/>
    <lineage>
        <taxon>Bacteria</taxon>
        <taxon>Pseudomonadati</taxon>
        <taxon>Pseudomonadota</taxon>
        <taxon>Alphaproteobacteria</taxon>
        <taxon>Acetobacterales</taxon>
        <taxon>Acetobacteraceae</taxon>
    </lineage>
</organism>